<name>A0A819LGD1_9BILA</name>
<evidence type="ECO:0000313" key="2">
    <source>
        <dbReference type="EMBL" id="CAF3960923.1"/>
    </source>
</evidence>
<proteinExistence type="predicted"/>
<protein>
    <submittedName>
        <fullName evidence="2">Uncharacterized protein</fullName>
    </submittedName>
</protein>
<dbReference type="PANTHER" id="PTHR36649">
    <property type="entry name" value="UBIQUITIN-LIKE DOMAIN-CONTAINING PROTEIN"/>
    <property type="match status" value="1"/>
</dbReference>
<dbReference type="Proteomes" id="UP000663842">
    <property type="component" value="Unassembled WGS sequence"/>
</dbReference>
<evidence type="ECO:0000313" key="3">
    <source>
        <dbReference type="Proteomes" id="UP000663842"/>
    </source>
</evidence>
<gene>
    <name evidence="2" type="ORF">UXM345_LOCUS13910</name>
</gene>
<organism evidence="2 3">
    <name type="scientific">Rotaria magnacalcarata</name>
    <dbReference type="NCBI Taxonomy" id="392030"/>
    <lineage>
        <taxon>Eukaryota</taxon>
        <taxon>Metazoa</taxon>
        <taxon>Spiralia</taxon>
        <taxon>Gnathifera</taxon>
        <taxon>Rotifera</taxon>
        <taxon>Eurotatoria</taxon>
        <taxon>Bdelloidea</taxon>
        <taxon>Philodinida</taxon>
        <taxon>Philodinidae</taxon>
        <taxon>Rotaria</taxon>
    </lineage>
</organism>
<feature type="region of interest" description="Disordered" evidence="1">
    <location>
        <begin position="777"/>
        <end position="810"/>
    </location>
</feature>
<reference evidence="2" key="1">
    <citation type="submission" date="2021-02" db="EMBL/GenBank/DDBJ databases">
        <authorList>
            <person name="Nowell W R."/>
        </authorList>
    </citation>
    <scope>NUCLEOTIDE SEQUENCE</scope>
</reference>
<dbReference type="SUPFAM" id="SSF56399">
    <property type="entry name" value="ADP-ribosylation"/>
    <property type="match status" value="1"/>
</dbReference>
<comment type="caution">
    <text evidence="2">The sequence shown here is derived from an EMBL/GenBank/DDBJ whole genome shotgun (WGS) entry which is preliminary data.</text>
</comment>
<accession>A0A819LGD1</accession>
<dbReference type="AlphaFoldDB" id="A0A819LGD1"/>
<dbReference type="PANTHER" id="PTHR36649:SF28">
    <property type="entry name" value="UBIQUITIN-LIKE DOMAIN-CONTAINING PROTEIN"/>
    <property type="match status" value="1"/>
</dbReference>
<dbReference type="EMBL" id="CAJOBF010001538">
    <property type="protein sequence ID" value="CAF3960923.1"/>
    <property type="molecule type" value="Genomic_DNA"/>
</dbReference>
<evidence type="ECO:0000256" key="1">
    <source>
        <dbReference type="SAM" id="MobiDB-lite"/>
    </source>
</evidence>
<sequence length="810" mass="92543">MDSQGNNKTKVQTVLVKFDSALRGIDVIHSESRVITSVNVLKRLIVLLKDMRECPDEYGIAENASVIMNHHFYLYIRDTVISIIEMLNEASSKILDFQTQFLNEASFMILGIIEHATSIEIFQNLFVIESLIKPIGKCLNAIASNGKHLANYDIVFSIKCLLEAFGKYRKRTTNNDHPLLLLLLDAATTCLCSHYYLEVFNGMDMNATLFYKEQDLFLSACPTYVYEYGAQSQKHKINMLSKTVLSHSQKLFEKFQSSKLKRCQNALLQAFINLLNVLDIIPSDLFIESLPLVDAMILIVRETKLLIDDTNAQRKQQKVELIFLALKLIHRVSENLNILRHIQNLNGVTEIFEKLSIIGTTRESRIQSQANLIFDLLISNQDIEEENLEVEAGLCTKDFISEQPLSPIEYAYYQECKEYYNLTGQPIISVASEVFDDSIELPTSSLKICIDEDHNHFDLQQFLTKFCDKINVLPKDIIIKQIQVGSIVCDAEIFHDCESSDKKISIKMICQLITDKFREEFGKMKIFFMFLGSSKTLSKQQKYRADIKINPQYNRIYARGHTYWRGALNDRRDRGNQPYYCPVGWKRCAFYVTDNFYEKFKGWCICYHGTKFACGLSILLSGLKPANKAVHGVGIYASPSITYTSHPRYAEVKRINSSSQSKFFKSGKYVQFVLECRVHPSNIIKIDKETLAAGNTTIDFNIENKIIEWVIDNQNKSIVNFNDPEASIVCTGIMMRVTDDHPGLLPESQWCTFKQQKMATNDNINQETTSAVHINTELEDKPSSSETESASSSPPPPPYIRTIGDIQQHF</sequence>